<dbReference type="EC" id="2.7.13.3" evidence="2"/>
<dbReference type="SMART" id="SM00387">
    <property type="entry name" value="HATPase_c"/>
    <property type="match status" value="1"/>
</dbReference>
<dbReference type="Gene3D" id="3.30.450.40">
    <property type="match status" value="2"/>
</dbReference>
<dbReference type="InterPro" id="IPR003594">
    <property type="entry name" value="HATPase_dom"/>
</dbReference>
<evidence type="ECO:0000259" key="8">
    <source>
        <dbReference type="PROSITE" id="PS50109"/>
    </source>
</evidence>
<dbReference type="InterPro" id="IPR005467">
    <property type="entry name" value="His_kinase_dom"/>
</dbReference>
<dbReference type="Proteomes" id="UP000290365">
    <property type="component" value="Chromosome"/>
</dbReference>
<dbReference type="SMART" id="SM00911">
    <property type="entry name" value="HWE_HK"/>
    <property type="match status" value="1"/>
</dbReference>
<dbReference type="OrthoDB" id="9767435at2"/>
<dbReference type="SUPFAM" id="SSF55781">
    <property type="entry name" value="GAF domain-like"/>
    <property type="match status" value="2"/>
</dbReference>
<keyword evidence="7" id="KW-0067">ATP-binding</keyword>
<dbReference type="InterPro" id="IPR011102">
    <property type="entry name" value="Sig_transdc_His_kinase_HWE"/>
</dbReference>
<dbReference type="AlphaFoldDB" id="A0A4V0YZA5"/>
<dbReference type="Pfam" id="PF13185">
    <property type="entry name" value="GAF_2"/>
    <property type="match status" value="2"/>
</dbReference>
<dbReference type="InterPro" id="IPR029016">
    <property type="entry name" value="GAF-like_dom_sf"/>
</dbReference>
<name>A0A4V0YZA5_KTERU</name>
<dbReference type="Pfam" id="PF07568">
    <property type="entry name" value="HisKA_2"/>
    <property type="match status" value="1"/>
</dbReference>
<dbReference type="Gene3D" id="3.30.565.10">
    <property type="entry name" value="Histidine kinase-like ATPase, C-terminal domain"/>
    <property type="match status" value="1"/>
</dbReference>
<dbReference type="SMART" id="SM00065">
    <property type="entry name" value="GAF"/>
    <property type="match status" value="2"/>
</dbReference>
<proteinExistence type="predicted"/>
<protein>
    <recommendedName>
        <fullName evidence="2">histidine kinase</fullName>
        <ecNumber evidence="2">2.7.13.3</ecNumber>
    </recommendedName>
</protein>
<dbReference type="KEGG" id="kbs:EPA93_24870"/>
<evidence type="ECO:0000256" key="3">
    <source>
        <dbReference type="ARBA" id="ARBA00022553"/>
    </source>
</evidence>
<dbReference type="InterPro" id="IPR036890">
    <property type="entry name" value="HATPase_C_sf"/>
</dbReference>
<reference evidence="9 10" key="1">
    <citation type="submission" date="2019-01" db="EMBL/GenBank/DDBJ databases">
        <title>Ktedonosporobacter rubrisoli SCAWS-G2.</title>
        <authorList>
            <person name="Huang Y."/>
            <person name="Yan B."/>
        </authorList>
    </citation>
    <scope>NUCLEOTIDE SEQUENCE [LARGE SCALE GENOMIC DNA]</scope>
    <source>
        <strain evidence="9 10">SCAWS-G2</strain>
    </source>
</reference>
<dbReference type="EMBL" id="CP035758">
    <property type="protein sequence ID" value="QBD79041.1"/>
    <property type="molecule type" value="Genomic_DNA"/>
</dbReference>
<dbReference type="PANTHER" id="PTHR41523">
    <property type="entry name" value="TWO-COMPONENT SYSTEM SENSOR PROTEIN"/>
    <property type="match status" value="1"/>
</dbReference>
<feature type="domain" description="Histidine kinase" evidence="8">
    <location>
        <begin position="494"/>
        <end position="678"/>
    </location>
</feature>
<dbReference type="PROSITE" id="PS50109">
    <property type="entry name" value="HIS_KIN"/>
    <property type="match status" value="1"/>
</dbReference>
<evidence type="ECO:0000313" key="9">
    <source>
        <dbReference type="EMBL" id="QBD79041.1"/>
    </source>
</evidence>
<evidence type="ECO:0000256" key="2">
    <source>
        <dbReference type="ARBA" id="ARBA00012438"/>
    </source>
</evidence>
<dbReference type="InterPro" id="IPR003018">
    <property type="entry name" value="GAF"/>
</dbReference>
<keyword evidence="10" id="KW-1185">Reference proteome</keyword>
<dbReference type="InterPro" id="IPR011495">
    <property type="entry name" value="Sig_transdc_His_kin_sub2_dim/P"/>
</dbReference>
<dbReference type="SUPFAM" id="SSF55874">
    <property type="entry name" value="ATPase domain of HSP90 chaperone/DNA topoisomerase II/histidine kinase"/>
    <property type="match status" value="1"/>
</dbReference>
<keyword evidence="4" id="KW-0808">Transferase</keyword>
<sequence>MLEQVLAQHVARLRSCLQQVSGDWAGPEEGSDAWLLLSALIGDDGESGKHNILSRFEQSGRWLAEQGGKLDARLSGLQTYADALNSELKQILREQPELMLEASERLRQLQSSLVLALTRGYQGITDQVRLENSHATLLLEQRLVALQRINGISNSAVDLDQTLESIAQIVAEELKVDLCSIFFYDELQRVLTLRATNGPRPLGGLHFTLRLNEGYSGRVADRGQPLLARDALADSNLATEANAYSIDYHGLMSLPIIFFGNDERLIGVISVQSCEQRDFTRDEISFVEIVAGIIAINIENGRLYEQTDEQLRRKVHELATIHRVSSIIASTLNLDEVLQIITTQAVHLSGAERSCIFELDPDRRRLHVLAHYGLNTDLVTRMQIGVGQCCAGRSVQTGRPSMAVDCFHSDEHCFIHGDPFLSSEIHSVLCVPLKVKQKILGCICIYSSHRHLLSPEQMQLVITFANEAAIAIENARLYEETRRGLELKSVLLRELHHRVKNNLATVAGILSLQRRRTKSPEVRYILAESVNRVQGLAATHDLLAHEDVSEARLDDIARKIVGVANANLSPPGKRITIQVEPCGIVIPSRAVTILALVINEMVSNAIKHGMVERNQGVVTIRGHEEDGMVTVQVIDNGSGPPFALPLAESSEGSSEGLGLSLIRHLIGDLRGTFALRRETRTVEATMQENGEAEQSGQGDYTIAEVRFPLDRRSHS</sequence>
<dbReference type="PANTHER" id="PTHR41523:SF8">
    <property type="entry name" value="ETHYLENE RESPONSE SENSOR PROTEIN"/>
    <property type="match status" value="1"/>
</dbReference>
<dbReference type="RefSeq" id="WP_129890094.1">
    <property type="nucleotide sequence ID" value="NZ_CP035758.1"/>
</dbReference>
<gene>
    <name evidence="9" type="ORF">EPA93_24870</name>
</gene>
<dbReference type="GO" id="GO:0005524">
    <property type="term" value="F:ATP binding"/>
    <property type="evidence" value="ECO:0007669"/>
    <property type="project" value="UniProtKB-KW"/>
</dbReference>
<keyword evidence="6" id="KW-0418">Kinase</keyword>
<evidence type="ECO:0000313" key="10">
    <source>
        <dbReference type="Proteomes" id="UP000290365"/>
    </source>
</evidence>
<organism evidence="9 10">
    <name type="scientific">Ktedonosporobacter rubrisoli</name>
    <dbReference type="NCBI Taxonomy" id="2509675"/>
    <lineage>
        <taxon>Bacteria</taxon>
        <taxon>Bacillati</taxon>
        <taxon>Chloroflexota</taxon>
        <taxon>Ktedonobacteria</taxon>
        <taxon>Ktedonobacterales</taxon>
        <taxon>Ktedonosporobacteraceae</taxon>
        <taxon>Ktedonosporobacter</taxon>
    </lineage>
</organism>
<keyword evidence="3" id="KW-0597">Phosphoprotein</keyword>
<accession>A0A4V0YZA5</accession>
<comment type="catalytic activity">
    <reaction evidence="1">
        <text>ATP + protein L-histidine = ADP + protein N-phospho-L-histidine.</text>
        <dbReference type="EC" id="2.7.13.3"/>
    </reaction>
</comment>
<keyword evidence="5" id="KW-0547">Nucleotide-binding</keyword>
<evidence type="ECO:0000256" key="1">
    <source>
        <dbReference type="ARBA" id="ARBA00000085"/>
    </source>
</evidence>
<evidence type="ECO:0000256" key="5">
    <source>
        <dbReference type="ARBA" id="ARBA00022741"/>
    </source>
</evidence>
<evidence type="ECO:0000256" key="4">
    <source>
        <dbReference type="ARBA" id="ARBA00022679"/>
    </source>
</evidence>
<evidence type="ECO:0000256" key="6">
    <source>
        <dbReference type="ARBA" id="ARBA00022777"/>
    </source>
</evidence>
<evidence type="ECO:0000256" key="7">
    <source>
        <dbReference type="ARBA" id="ARBA00022840"/>
    </source>
</evidence>
<dbReference type="Pfam" id="PF02518">
    <property type="entry name" value="HATPase_c"/>
    <property type="match status" value="1"/>
</dbReference>
<dbReference type="GO" id="GO:0004673">
    <property type="term" value="F:protein histidine kinase activity"/>
    <property type="evidence" value="ECO:0007669"/>
    <property type="project" value="UniProtKB-EC"/>
</dbReference>